<dbReference type="VEuPathDB" id="VectorBase:MDOMA2_005902"/>
<dbReference type="InterPro" id="IPR053308">
    <property type="entry name" value="Vago-like"/>
</dbReference>
<evidence type="ECO:0000256" key="1">
    <source>
        <dbReference type="ARBA" id="ARBA00004613"/>
    </source>
</evidence>
<dbReference type="EnsemblMetazoa" id="MDOA000390-RA">
    <property type="protein sequence ID" value="MDOA000390-PA"/>
    <property type="gene ID" value="MDOA000390"/>
</dbReference>
<dbReference type="AlphaFoldDB" id="A0A1I8M1V9"/>
<evidence type="ECO:0000313" key="5">
    <source>
        <dbReference type="EnsemblMetazoa" id="MDOA000390-PA"/>
    </source>
</evidence>
<dbReference type="VEuPathDB" id="VectorBase:MDOA000390"/>
<keyword evidence="3" id="KW-1133">Transmembrane helix</keyword>
<evidence type="ECO:0000256" key="2">
    <source>
        <dbReference type="ARBA" id="ARBA00022525"/>
    </source>
</evidence>
<dbReference type="Pfam" id="PF15430">
    <property type="entry name" value="SVWC"/>
    <property type="match status" value="1"/>
</dbReference>
<dbReference type="SMART" id="SM01318">
    <property type="entry name" value="SVWC"/>
    <property type="match status" value="1"/>
</dbReference>
<evidence type="ECO:0000259" key="4">
    <source>
        <dbReference type="SMART" id="SM01318"/>
    </source>
</evidence>
<dbReference type="RefSeq" id="XP_005189656.2">
    <property type="nucleotide sequence ID" value="XM_005189599.4"/>
</dbReference>
<dbReference type="PANTHER" id="PTHR39957:SF1">
    <property type="entry name" value="AT09846P1-RELATED"/>
    <property type="match status" value="1"/>
</dbReference>
<keyword evidence="2" id="KW-0964">Secreted</keyword>
<accession>A0A1I8M1V9</accession>
<name>A0A1I8M1V9_MUSDO</name>
<reference evidence="5" key="1">
    <citation type="submission" date="2020-05" db="UniProtKB">
        <authorList>
            <consortium name="EnsemblMetazoa"/>
        </authorList>
    </citation>
    <scope>IDENTIFICATION</scope>
    <source>
        <strain evidence="5">Aabys</strain>
    </source>
</reference>
<dbReference type="eggNOG" id="ENOG502TKTS">
    <property type="taxonomic scope" value="Eukaryota"/>
</dbReference>
<keyword evidence="3" id="KW-0472">Membrane</keyword>
<dbReference type="OrthoDB" id="7969141at2759"/>
<proteinExistence type="predicted"/>
<sequence length="134" mass="14957">MSAENRHLWHLCFVVVTFAVMLSQISIDAEAYQMLLPAGEDGNCTYRGDKLELGQQTGPVPCQRLTCNEDGTVLVEGCGKLWIQNCNRGERVNPEKPYPECCKLVYKCKNPDGSSYYIEKDALDSSNVKSENST</sequence>
<protein>
    <recommendedName>
        <fullName evidence="4">Single domain-containing protein</fullName>
    </recommendedName>
</protein>
<organism evidence="5">
    <name type="scientific">Musca domestica</name>
    <name type="common">House fly</name>
    <dbReference type="NCBI Taxonomy" id="7370"/>
    <lineage>
        <taxon>Eukaryota</taxon>
        <taxon>Metazoa</taxon>
        <taxon>Ecdysozoa</taxon>
        <taxon>Arthropoda</taxon>
        <taxon>Hexapoda</taxon>
        <taxon>Insecta</taxon>
        <taxon>Pterygota</taxon>
        <taxon>Neoptera</taxon>
        <taxon>Endopterygota</taxon>
        <taxon>Diptera</taxon>
        <taxon>Brachycera</taxon>
        <taxon>Muscomorpha</taxon>
        <taxon>Muscoidea</taxon>
        <taxon>Muscidae</taxon>
        <taxon>Musca</taxon>
    </lineage>
</organism>
<evidence type="ECO:0000256" key="3">
    <source>
        <dbReference type="SAM" id="Phobius"/>
    </source>
</evidence>
<dbReference type="GO" id="GO:0005576">
    <property type="term" value="C:extracellular region"/>
    <property type="evidence" value="ECO:0007669"/>
    <property type="project" value="UniProtKB-SubCell"/>
</dbReference>
<keyword evidence="3" id="KW-0812">Transmembrane</keyword>
<gene>
    <name evidence="5" type="primary">101891839</name>
</gene>
<dbReference type="PANTHER" id="PTHR39957">
    <property type="entry name" value="AT09846P1-RELATED"/>
    <property type="match status" value="1"/>
</dbReference>
<feature type="domain" description="Single" evidence="4">
    <location>
        <begin position="44"/>
        <end position="108"/>
    </location>
</feature>
<comment type="subcellular location">
    <subcellularLocation>
        <location evidence="1">Secreted</location>
    </subcellularLocation>
</comment>
<dbReference type="KEGG" id="mde:101891839"/>
<feature type="transmembrane region" description="Helical" evidence="3">
    <location>
        <begin position="7"/>
        <end position="27"/>
    </location>
</feature>
<dbReference type="InterPro" id="IPR029277">
    <property type="entry name" value="SVWC_dom"/>
</dbReference>